<comment type="caution">
    <text evidence="1">The sequence shown here is derived from an EMBL/GenBank/DDBJ whole genome shotgun (WGS) entry which is preliminary data.</text>
</comment>
<dbReference type="Proteomes" id="UP001177670">
    <property type="component" value="Unassembled WGS sequence"/>
</dbReference>
<gene>
    <name evidence="1" type="ORF">K0M31_012895</name>
</gene>
<organism evidence="1 2">
    <name type="scientific">Melipona bicolor</name>
    <dbReference type="NCBI Taxonomy" id="60889"/>
    <lineage>
        <taxon>Eukaryota</taxon>
        <taxon>Metazoa</taxon>
        <taxon>Ecdysozoa</taxon>
        <taxon>Arthropoda</taxon>
        <taxon>Hexapoda</taxon>
        <taxon>Insecta</taxon>
        <taxon>Pterygota</taxon>
        <taxon>Neoptera</taxon>
        <taxon>Endopterygota</taxon>
        <taxon>Hymenoptera</taxon>
        <taxon>Apocrita</taxon>
        <taxon>Aculeata</taxon>
        <taxon>Apoidea</taxon>
        <taxon>Anthophila</taxon>
        <taxon>Apidae</taxon>
        <taxon>Melipona</taxon>
    </lineage>
</organism>
<protein>
    <submittedName>
        <fullName evidence="1">Uncharacterized protein</fullName>
    </submittedName>
</protein>
<accession>A0AA40KGX9</accession>
<keyword evidence="2" id="KW-1185">Reference proteome</keyword>
<reference evidence="1" key="1">
    <citation type="submission" date="2021-10" db="EMBL/GenBank/DDBJ databases">
        <title>Melipona bicolor Genome sequencing and assembly.</title>
        <authorList>
            <person name="Araujo N.S."/>
            <person name="Arias M.C."/>
        </authorList>
    </citation>
    <scope>NUCLEOTIDE SEQUENCE</scope>
    <source>
        <strain evidence="1">USP_2M_L1-L4_2017</strain>
        <tissue evidence="1">Whole body</tissue>
    </source>
</reference>
<dbReference type="EMBL" id="JAHYIQ010000034">
    <property type="protein sequence ID" value="KAK1119817.1"/>
    <property type="molecule type" value="Genomic_DNA"/>
</dbReference>
<evidence type="ECO:0000313" key="1">
    <source>
        <dbReference type="EMBL" id="KAK1119817.1"/>
    </source>
</evidence>
<name>A0AA40KGX9_9HYME</name>
<sequence length="180" mass="20093">MRAEAGFGSNKVCPFTFSQVDSESVKDGQGNIVSASLANKAGTKSLSFFRQIRGTCHRATARLISQDKSPSETLEIRGTSPGDSIPFFLFAVCLDSRLSYPGFRDSHFIADANLQIENDRARRGLPRVPLPQKEKEATDRRIRRPSFNRSVAFVLFFFLGSKQSFAYNRPEGLDLLETHV</sequence>
<proteinExistence type="predicted"/>
<dbReference type="AlphaFoldDB" id="A0AA40KGX9"/>
<evidence type="ECO:0000313" key="2">
    <source>
        <dbReference type="Proteomes" id="UP001177670"/>
    </source>
</evidence>